<keyword evidence="2" id="KW-1185">Reference proteome</keyword>
<evidence type="ECO:0000313" key="1">
    <source>
        <dbReference type="EMBL" id="PTB48064.1"/>
    </source>
</evidence>
<accession>A0A2T3ZTD4</accession>
<evidence type="ECO:0000313" key="2">
    <source>
        <dbReference type="Proteomes" id="UP000241690"/>
    </source>
</evidence>
<gene>
    <name evidence="1" type="ORF">M431DRAFT_335092</name>
</gene>
<reference evidence="1 2" key="1">
    <citation type="submission" date="2016-07" db="EMBL/GenBank/DDBJ databases">
        <title>Multiple horizontal gene transfer events from other fungi enriched the ability of initially mycotrophic Trichoderma (Ascomycota) to feed on dead plant biomass.</title>
        <authorList>
            <consortium name="DOE Joint Genome Institute"/>
            <person name="Aerts A."/>
            <person name="Atanasova L."/>
            <person name="Chenthamara K."/>
            <person name="Zhang J."/>
            <person name="Grujic M."/>
            <person name="Henrissat B."/>
            <person name="Kuo A."/>
            <person name="Salamov A."/>
            <person name="Lipzen A."/>
            <person name="Labutti K."/>
            <person name="Barry K."/>
            <person name="Miao Y."/>
            <person name="Rahimi M.J."/>
            <person name="Shen Q."/>
            <person name="Grigoriev I.V."/>
            <person name="Kubicek C.P."/>
            <person name="Druzhinina I.S."/>
        </authorList>
    </citation>
    <scope>NUCLEOTIDE SEQUENCE [LARGE SCALE GENOMIC DNA]</scope>
    <source>
        <strain evidence="1 2">CBS 226.95</strain>
    </source>
</reference>
<dbReference type="AlphaFoldDB" id="A0A2T3ZTD4"/>
<dbReference type="EMBL" id="KZ679703">
    <property type="protein sequence ID" value="PTB48064.1"/>
    <property type="molecule type" value="Genomic_DNA"/>
</dbReference>
<dbReference type="GeneID" id="36622945"/>
<dbReference type="RefSeq" id="XP_024767741.1">
    <property type="nucleotide sequence ID" value="XM_024914379.1"/>
</dbReference>
<name>A0A2T3ZTD4_TRIHA</name>
<sequence>MPKAVSPVQSLSCTVTVFPSLRCRISPSARCVVKCPTACGLSFLSLVASRNPMLLQRANPAPVGLHRHLETTVLLAR</sequence>
<protein>
    <submittedName>
        <fullName evidence="1">Uncharacterized protein</fullName>
    </submittedName>
</protein>
<proteinExistence type="predicted"/>
<dbReference type="Proteomes" id="UP000241690">
    <property type="component" value="Unassembled WGS sequence"/>
</dbReference>
<organism evidence="1 2">
    <name type="scientific">Trichoderma harzianum CBS 226.95</name>
    <dbReference type="NCBI Taxonomy" id="983964"/>
    <lineage>
        <taxon>Eukaryota</taxon>
        <taxon>Fungi</taxon>
        <taxon>Dikarya</taxon>
        <taxon>Ascomycota</taxon>
        <taxon>Pezizomycotina</taxon>
        <taxon>Sordariomycetes</taxon>
        <taxon>Hypocreomycetidae</taxon>
        <taxon>Hypocreales</taxon>
        <taxon>Hypocreaceae</taxon>
        <taxon>Trichoderma</taxon>
    </lineage>
</organism>